<keyword evidence="7" id="KW-1185">Reference proteome</keyword>
<feature type="domain" description="Peptidase MA-like" evidence="5">
    <location>
        <begin position="83"/>
        <end position="269"/>
    </location>
</feature>
<keyword evidence="3" id="KW-0472">Membrane</keyword>
<evidence type="ECO:0000313" key="7">
    <source>
        <dbReference type="Proteomes" id="UP001594351"/>
    </source>
</evidence>
<accession>A0ABV6Z078</accession>
<dbReference type="PANTHER" id="PTHR36842:SF1">
    <property type="entry name" value="PROTEIN TOLB"/>
    <property type="match status" value="1"/>
</dbReference>
<dbReference type="EMBL" id="JBHPBY010000232">
    <property type="protein sequence ID" value="MFC1851843.1"/>
    <property type="molecule type" value="Genomic_DNA"/>
</dbReference>
<evidence type="ECO:0000256" key="1">
    <source>
        <dbReference type="ARBA" id="ARBA00004370"/>
    </source>
</evidence>
<name>A0ABV6Z078_UNCC1</name>
<organism evidence="6 7">
    <name type="scientific">candidate division CSSED10-310 bacterium</name>
    <dbReference type="NCBI Taxonomy" id="2855610"/>
    <lineage>
        <taxon>Bacteria</taxon>
        <taxon>Bacteria division CSSED10-310</taxon>
    </lineage>
</organism>
<dbReference type="Proteomes" id="UP001594351">
    <property type="component" value="Unassembled WGS sequence"/>
</dbReference>
<dbReference type="InterPro" id="IPR011042">
    <property type="entry name" value="6-blade_b-propeller_TolB-like"/>
</dbReference>
<sequence>MKKIFWAIFLFFIMLAFIMPVNAGYGKNKISYRDFQWRLYETEHFSLYYYIGAEPLIKEVADIAEAAYSHHKRVLSFDLSDRVPFVMYRNKREFQQTNIILSEISEGIGGFSEILHNRMVLPVDGSKREVRTLIYHELTHIYQYEVIFHNVVGQAFQRVPDWFMEGMAAHMEGTWDSFGLMVLRDAVLNGHFPSLMDLHSFGQISNPFMGYRLGQSAVDFLVEKWGYEGLRRLLWEMSKSKTKDMKIMVKKALNISYRDFSDQWQAHVKEKFWAVGTRTESPKTAGKLIETSDLRKAVWTQFLQPSLSPSGDLLAVLSTERLELDVNILMAKSGEVISNLTKNYQGVKYENILGYGRDDGRNLAWSPDARSLALVVKREGQNEIFLINALSGKVIDIIQLDLTNVSSPTFTPDGLTIAFAAYDETGQSDIFLYHMSDSSITRVTNDPYIDEFPALAPDGKRLVYCSEREDIFQLVLVHPLPEGAPLLLTNADYDHYTPAWSADNQKIIFIGNKDSIDNIFEIDLKGMEMRQLTNTYTGYAYPQYSPDGEKIYFETYYNANMFVGNMDYPELDFDRISEYRLPAPPVERMVTAHNKEPRGEQDQTQDKNYTHEESDLLAFINHGTIDTKIEGKKVDFKFLPDAGLVEAGVRSDGLYAVNGYLYFSDILGNHRFVVGLTTIQNESSIVMTYFNLKHRFNYGFNAFQYKDFTYYVLDNDLKRFEVSQYGGSAFIDYPFDRYHRAEFSVTRYQYSHDAYPVWDFENGEYVLVGDVVHQHLPISLFFVRDTVRYRYFGPYMGSTFRIGAVKGAKLSRSYLDYLDYHYDLRAYQRISPRTLLAARLFGIYSTGKDKPVYSIGGGTTLRGYKYNELVGNNVAVMNLEFRFPLIDIILIPFLGAFTNVRGAFYWDFGAAWFDEEDPTFWEHTAEDGFHFVDLKSSQGFGIYWNLGYFELRFDWARKTNFNEFQGDWVYAFTIGRSF</sequence>
<dbReference type="Gene3D" id="2.40.160.50">
    <property type="entry name" value="membrane protein fhac: a member of the omp85/tpsb transporter family"/>
    <property type="match status" value="1"/>
</dbReference>
<reference evidence="6 7" key="1">
    <citation type="submission" date="2024-09" db="EMBL/GenBank/DDBJ databases">
        <title>Laminarin stimulates single cell rates of sulfate reduction while oxygen inhibits transcriptomic activity in coastal marine sediment.</title>
        <authorList>
            <person name="Lindsay M."/>
            <person name="Orcutt B."/>
            <person name="Emerson D."/>
            <person name="Stepanauskas R."/>
            <person name="D'Angelo T."/>
        </authorList>
    </citation>
    <scope>NUCLEOTIDE SEQUENCE [LARGE SCALE GENOMIC DNA]</scope>
    <source>
        <strain evidence="6">SAG AM-311-K15</strain>
    </source>
</reference>
<evidence type="ECO:0000259" key="4">
    <source>
        <dbReference type="Pfam" id="PF01103"/>
    </source>
</evidence>
<comment type="subcellular location">
    <subcellularLocation>
        <location evidence="1">Membrane</location>
    </subcellularLocation>
</comment>
<dbReference type="PANTHER" id="PTHR36842">
    <property type="entry name" value="PROTEIN TOLB HOMOLOG"/>
    <property type="match status" value="1"/>
</dbReference>
<dbReference type="Pfam" id="PF13485">
    <property type="entry name" value="Peptidase_MA_2"/>
    <property type="match status" value="1"/>
</dbReference>
<evidence type="ECO:0000256" key="3">
    <source>
        <dbReference type="ARBA" id="ARBA00023136"/>
    </source>
</evidence>
<dbReference type="SUPFAM" id="SSF82171">
    <property type="entry name" value="DPP6 N-terminal domain-like"/>
    <property type="match status" value="1"/>
</dbReference>
<gene>
    <name evidence="6" type="ORF">ACFL27_16755</name>
</gene>
<evidence type="ECO:0000259" key="5">
    <source>
        <dbReference type="Pfam" id="PF13485"/>
    </source>
</evidence>
<feature type="domain" description="Bacterial surface antigen (D15)" evidence="4">
    <location>
        <begin position="693"/>
        <end position="978"/>
    </location>
</feature>
<dbReference type="InterPro" id="IPR039568">
    <property type="entry name" value="Peptidase_MA-like_dom"/>
</dbReference>
<dbReference type="Pfam" id="PF07676">
    <property type="entry name" value="PD40"/>
    <property type="match status" value="3"/>
</dbReference>
<proteinExistence type="inferred from homology"/>
<dbReference type="InterPro" id="IPR000184">
    <property type="entry name" value="Bac_surfAg_D15"/>
</dbReference>
<dbReference type="InterPro" id="IPR011659">
    <property type="entry name" value="WD40"/>
</dbReference>
<comment type="similarity">
    <text evidence="2">Belongs to the TolB family.</text>
</comment>
<evidence type="ECO:0000256" key="2">
    <source>
        <dbReference type="ARBA" id="ARBA00009820"/>
    </source>
</evidence>
<protein>
    <submittedName>
        <fullName evidence="6">BamA/TamA family outer membrane protein</fullName>
    </submittedName>
</protein>
<dbReference type="Pfam" id="PF01103">
    <property type="entry name" value="Omp85"/>
    <property type="match status" value="1"/>
</dbReference>
<evidence type="ECO:0000313" key="6">
    <source>
        <dbReference type="EMBL" id="MFC1851843.1"/>
    </source>
</evidence>
<dbReference type="Gene3D" id="2.120.10.30">
    <property type="entry name" value="TolB, C-terminal domain"/>
    <property type="match status" value="2"/>
</dbReference>
<comment type="caution">
    <text evidence="6">The sequence shown here is derived from an EMBL/GenBank/DDBJ whole genome shotgun (WGS) entry which is preliminary data.</text>
</comment>